<accession>A0A819TE60</accession>
<evidence type="ECO:0000313" key="2">
    <source>
        <dbReference type="Proteomes" id="UP000663844"/>
    </source>
</evidence>
<name>A0A819TE60_9BILA</name>
<protein>
    <submittedName>
        <fullName evidence="1">Uncharacterized protein</fullName>
    </submittedName>
</protein>
<sequence length="138" mass="15775">MHDFCLVHFYNCDSKSVSSGFDLQFLPIHIVSILEIKKDMNDKDIDYLAEFFTVGSSQLEFDTLVQLPKNIQIHNTLLGVGASSFDILIIDWQSAREVDFDQEYSGTLSIASKSILDHLAYKRNKEILCLPVEIVFRL</sequence>
<reference evidence="1" key="1">
    <citation type="submission" date="2021-02" db="EMBL/GenBank/DDBJ databases">
        <authorList>
            <person name="Nowell W R."/>
        </authorList>
    </citation>
    <scope>NUCLEOTIDE SEQUENCE</scope>
</reference>
<gene>
    <name evidence="1" type="ORF">OXD698_LOCUS33326</name>
</gene>
<dbReference type="EMBL" id="CAJOAZ010004545">
    <property type="protein sequence ID" value="CAF4064299.1"/>
    <property type="molecule type" value="Genomic_DNA"/>
</dbReference>
<dbReference type="Proteomes" id="UP000663844">
    <property type="component" value="Unassembled WGS sequence"/>
</dbReference>
<comment type="caution">
    <text evidence="1">The sequence shown here is derived from an EMBL/GenBank/DDBJ whole genome shotgun (WGS) entry which is preliminary data.</text>
</comment>
<proteinExistence type="predicted"/>
<organism evidence="1 2">
    <name type="scientific">Adineta steineri</name>
    <dbReference type="NCBI Taxonomy" id="433720"/>
    <lineage>
        <taxon>Eukaryota</taxon>
        <taxon>Metazoa</taxon>
        <taxon>Spiralia</taxon>
        <taxon>Gnathifera</taxon>
        <taxon>Rotifera</taxon>
        <taxon>Eurotatoria</taxon>
        <taxon>Bdelloidea</taxon>
        <taxon>Adinetida</taxon>
        <taxon>Adinetidae</taxon>
        <taxon>Adineta</taxon>
    </lineage>
</organism>
<dbReference type="AlphaFoldDB" id="A0A819TE60"/>
<evidence type="ECO:0000313" key="1">
    <source>
        <dbReference type="EMBL" id="CAF4064299.1"/>
    </source>
</evidence>